<protein>
    <submittedName>
        <fullName evidence="1">Uncharacterized protein</fullName>
    </submittedName>
</protein>
<dbReference type="GeneID" id="72062502"/>
<evidence type="ECO:0000313" key="2">
    <source>
        <dbReference type="Proteomes" id="UP000829364"/>
    </source>
</evidence>
<proteinExistence type="predicted"/>
<accession>A0A9Q8Q7H9</accession>
<organism evidence="1 2">
    <name type="scientific">Purpureocillium takamizusanense</name>
    <dbReference type="NCBI Taxonomy" id="2060973"/>
    <lineage>
        <taxon>Eukaryota</taxon>
        <taxon>Fungi</taxon>
        <taxon>Dikarya</taxon>
        <taxon>Ascomycota</taxon>
        <taxon>Pezizomycotina</taxon>
        <taxon>Sordariomycetes</taxon>
        <taxon>Hypocreomycetidae</taxon>
        <taxon>Hypocreales</taxon>
        <taxon>Ophiocordycipitaceae</taxon>
        <taxon>Purpureocillium</taxon>
    </lineage>
</organism>
<evidence type="ECO:0000313" key="1">
    <source>
        <dbReference type="EMBL" id="UNI13837.1"/>
    </source>
</evidence>
<sequence length="109" mass="11783">MTDDKAGQSIAQCIEAVCWRMLVVVVVVVLAQLSSPPFSRPFLPPHFDITRVRCTLSPRPSGHGTFLFHPLFAPPAFILGPTSCVSVFRANLGLWGCTNSFPPSPLSCA</sequence>
<keyword evidence="2" id="KW-1185">Reference proteome</keyword>
<dbReference type="EMBL" id="CP086354">
    <property type="protein sequence ID" value="UNI13837.1"/>
    <property type="molecule type" value="Genomic_DNA"/>
</dbReference>
<dbReference type="Proteomes" id="UP000829364">
    <property type="component" value="Chromosome 1"/>
</dbReference>
<dbReference type="RefSeq" id="XP_047837318.1">
    <property type="nucleotide sequence ID" value="XM_047981358.1"/>
</dbReference>
<dbReference type="AlphaFoldDB" id="A0A9Q8Q7H9"/>
<dbReference type="KEGG" id="ptkz:JDV02_000537"/>
<reference evidence="1" key="1">
    <citation type="submission" date="2021-11" db="EMBL/GenBank/DDBJ databases">
        <title>Purpureocillium_takamizusanense_genome.</title>
        <authorList>
            <person name="Nguyen N.-H."/>
        </authorList>
    </citation>
    <scope>NUCLEOTIDE SEQUENCE</scope>
    <source>
        <strain evidence="1">PT3</strain>
    </source>
</reference>
<name>A0A9Q8Q7H9_9HYPO</name>
<gene>
    <name evidence="1" type="ORF">JDV02_000537</name>
</gene>